<keyword evidence="2" id="KW-1185">Reference proteome</keyword>
<name>A0A2V1MXA2_9LACO</name>
<dbReference type="SUPFAM" id="SSF54518">
    <property type="entry name" value="Tubby C-terminal domain-like"/>
    <property type="match status" value="1"/>
</dbReference>
<sequence>MRTLYVKQDLAASGTTVIHDHHQQPQYLLTGKWGNRLDALSVYQLSGQLEAEIKQTSLGLLPRFSLFYHQQRVGRLHWSLGVVHEVHYVRDLNWIILGNQATGRFRVIHGTETLMTMQTVALAKGDYLELTVQSESYEPLMICLAVILDRWARRRDKHRFPTLRWGHSQNNPLTSYTLKLTVSEKTKKPQRHPNF</sequence>
<dbReference type="OrthoDB" id="2248181at2"/>
<organism evidence="1 2">
    <name type="scientific">Levilactobacillus bambusae</name>
    <dbReference type="NCBI Taxonomy" id="2024736"/>
    <lineage>
        <taxon>Bacteria</taxon>
        <taxon>Bacillati</taxon>
        <taxon>Bacillota</taxon>
        <taxon>Bacilli</taxon>
        <taxon>Lactobacillales</taxon>
        <taxon>Lactobacillaceae</taxon>
        <taxon>Levilactobacillus</taxon>
    </lineage>
</organism>
<dbReference type="Proteomes" id="UP000245080">
    <property type="component" value="Unassembled WGS sequence"/>
</dbReference>
<comment type="caution">
    <text evidence="1">The sequence shown here is derived from an EMBL/GenBank/DDBJ whole genome shotgun (WGS) entry which is preliminary data.</text>
</comment>
<dbReference type="EMBL" id="QCXQ01000006">
    <property type="protein sequence ID" value="PWF99452.1"/>
    <property type="molecule type" value="Genomic_DNA"/>
</dbReference>
<dbReference type="RefSeq" id="WP_109250910.1">
    <property type="nucleotide sequence ID" value="NZ_QCXQ01000006.1"/>
</dbReference>
<evidence type="ECO:0000313" key="2">
    <source>
        <dbReference type="Proteomes" id="UP000245080"/>
    </source>
</evidence>
<gene>
    <name evidence="1" type="ORF">DCM90_08350</name>
</gene>
<dbReference type="InterPro" id="IPR025659">
    <property type="entry name" value="Tubby-like_C"/>
</dbReference>
<dbReference type="AlphaFoldDB" id="A0A2V1MXA2"/>
<evidence type="ECO:0000313" key="1">
    <source>
        <dbReference type="EMBL" id="PWF99452.1"/>
    </source>
</evidence>
<proteinExistence type="predicted"/>
<accession>A0A2V1MXA2</accession>
<reference evidence="1 2" key="1">
    <citation type="journal article" date="2018" name="Int. J. Syst. Evol. Microbiol.">
        <title>Lactobacillus bambusae sp. nov., isolated from a traditional fermented Ma-bamboo shoots of Taiwan.</title>
        <authorList>
            <person name="Wang L.-T."/>
        </authorList>
    </citation>
    <scope>NUCLEOTIDE SEQUENCE [LARGE SCALE GENOMIC DNA]</scope>
    <source>
        <strain evidence="1 2">BS-W1</strain>
    </source>
</reference>
<protein>
    <submittedName>
        <fullName evidence="1">Uncharacterized protein</fullName>
    </submittedName>
</protein>